<evidence type="ECO:0000313" key="2">
    <source>
        <dbReference type="EMBL" id="MEE1945351.1"/>
    </source>
</evidence>
<name>A0ABU7I7M6_9SPHI</name>
<gene>
    <name evidence="2" type="ORF">VRU48_09540</name>
</gene>
<proteinExistence type="predicted"/>
<reference evidence="2 3" key="1">
    <citation type="submission" date="2024-01" db="EMBL/GenBank/DDBJ databases">
        <title>Pedobacter sp. nov., isolated from fresh soil.</title>
        <authorList>
            <person name="Le N.T.T."/>
        </authorList>
    </citation>
    <scope>NUCLEOTIDE SEQUENCE [LARGE SCALE GENOMIC DNA]</scope>
    <source>
        <strain evidence="2 3">KR3-3</strain>
    </source>
</reference>
<dbReference type="Proteomes" id="UP001336835">
    <property type="component" value="Unassembled WGS sequence"/>
</dbReference>
<feature type="signal peptide" evidence="1">
    <location>
        <begin position="1"/>
        <end position="19"/>
    </location>
</feature>
<evidence type="ECO:0000256" key="1">
    <source>
        <dbReference type="SAM" id="SignalP"/>
    </source>
</evidence>
<sequence length="118" mass="13572">MRTLIAFLLLSCLCLASRAKTKSGRQSTAIAVQSSVTSIKTAAQFKRTKPALQKETIASENELIYQNITSFSLVAIVFSRIQHSFLVLPNSTFRIFRDKRNYSYHFTWSCLYPKHTFW</sequence>
<comment type="caution">
    <text evidence="2">The sequence shown here is derived from an EMBL/GenBank/DDBJ whole genome shotgun (WGS) entry which is preliminary data.</text>
</comment>
<organism evidence="2 3">
    <name type="scientific">Pedobacter albus</name>
    <dbReference type="NCBI Taxonomy" id="3113905"/>
    <lineage>
        <taxon>Bacteria</taxon>
        <taxon>Pseudomonadati</taxon>
        <taxon>Bacteroidota</taxon>
        <taxon>Sphingobacteriia</taxon>
        <taxon>Sphingobacteriales</taxon>
        <taxon>Sphingobacteriaceae</taxon>
        <taxon>Pedobacter</taxon>
    </lineage>
</organism>
<keyword evidence="3" id="KW-1185">Reference proteome</keyword>
<protein>
    <submittedName>
        <fullName evidence="2">Uncharacterized protein</fullName>
    </submittedName>
</protein>
<dbReference type="RefSeq" id="WP_330107694.1">
    <property type="nucleotide sequence ID" value="NZ_JAZDQT010000001.1"/>
</dbReference>
<feature type="chain" id="PRO_5047377409" evidence="1">
    <location>
        <begin position="20"/>
        <end position="118"/>
    </location>
</feature>
<dbReference type="EMBL" id="JAZDQT010000001">
    <property type="protein sequence ID" value="MEE1945351.1"/>
    <property type="molecule type" value="Genomic_DNA"/>
</dbReference>
<accession>A0ABU7I7M6</accession>
<evidence type="ECO:0000313" key="3">
    <source>
        <dbReference type="Proteomes" id="UP001336835"/>
    </source>
</evidence>
<keyword evidence="1" id="KW-0732">Signal</keyword>